<organism evidence="2 3">
    <name type="scientific">Rhizorhabdus histidinilytica</name>
    <dbReference type="NCBI Taxonomy" id="439228"/>
    <lineage>
        <taxon>Bacteria</taxon>
        <taxon>Pseudomonadati</taxon>
        <taxon>Pseudomonadota</taxon>
        <taxon>Alphaproteobacteria</taxon>
        <taxon>Sphingomonadales</taxon>
        <taxon>Sphingomonadaceae</taxon>
        <taxon>Rhizorhabdus</taxon>
    </lineage>
</organism>
<gene>
    <name evidence="2" type="ORF">SAMN06295920_101346</name>
</gene>
<sequence>MMNGPAALTLSLLMLGGLVLGIGGLWMIVRKNDPKRGWLMIVAAMVMFANVAIWTAPLR</sequence>
<name>A0A1T4ZXR2_9SPHN</name>
<accession>A0A1T4ZXR2</accession>
<evidence type="ECO:0000313" key="2">
    <source>
        <dbReference type="EMBL" id="SKB27510.1"/>
    </source>
</evidence>
<dbReference type="AlphaFoldDB" id="A0A1T4ZXR2"/>
<feature type="transmembrane region" description="Helical" evidence="1">
    <location>
        <begin position="6"/>
        <end position="26"/>
    </location>
</feature>
<dbReference type="EMBL" id="FUYM01000001">
    <property type="protein sequence ID" value="SKB27510.1"/>
    <property type="molecule type" value="Genomic_DNA"/>
</dbReference>
<evidence type="ECO:0000256" key="1">
    <source>
        <dbReference type="SAM" id="Phobius"/>
    </source>
</evidence>
<reference evidence="3" key="1">
    <citation type="submission" date="2017-02" db="EMBL/GenBank/DDBJ databases">
        <authorList>
            <person name="Varghese N."/>
            <person name="Submissions S."/>
        </authorList>
    </citation>
    <scope>NUCLEOTIDE SEQUENCE [LARGE SCALE GENOMIC DNA]</scope>
    <source>
        <strain evidence="3">UM2</strain>
    </source>
</reference>
<keyword evidence="3" id="KW-1185">Reference proteome</keyword>
<keyword evidence="1" id="KW-1133">Transmembrane helix</keyword>
<dbReference type="RefSeq" id="WP_079646305.1">
    <property type="nucleotide sequence ID" value="NZ_FUYM01000001.1"/>
</dbReference>
<feature type="transmembrane region" description="Helical" evidence="1">
    <location>
        <begin position="38"/>
        <end position="56"/>
    </location>
</feature>
<protein>
    <submittedName>
        <fullName evidence="2">Uncharacterized protein</fullName>
    </submittedName>
</protein>
<keyword evidence="1" id="KW-0812">Transmembrane</keyword>
<dbReference type="Proteomes" id="UP000189818">
    <property type="component" value="Unassembled WGS sequence"/>
</dbReference>
<evidence type="ECO:0000313" key="3">
    <source>
        <dbReference type="Proteomes" id="UP000189818"/>
    </source>
</evidence>
<proteinExistence type="predicted"/>
<keyword evidence="1" id="KW-0472">Membrane</keyword>
<dbReference type="OrthoDB" id="7586225at2"/>